<protein>
    <submittedName>
        <fullName evidence="5">Fimbrial protein</fullName>
    </submittedName>
</protein>
<keyword evidence="4" id="KW-1133">Transmembrane helix</keyword>
<dbReference type="SUPFAM" id="SSF54523">
    <property type="entry name" value="Pili subunits"/>
    <property type="match status" value="1"/>
</dbReference>
<name>A0A554XDE6_9BURK</name>
<dbReference type="Proteomes" id="UP000318294">
    <property type="component" value="Unassembled WGS sequence"/>
</dbReference>
<evidence type="ECO:0000313" key="6">
    <source>
        <dbReference type="Proteomes" id="UP000318294"/>
    </source>
</evidence>
<gene>
    <name evidence="5" type="primary">pilE</name>
    <name evidence="5" type="ORF">Tchar_01614</name>
</gene>
<dbReference type="Pfam" id="PF00114">
    <property type="entry name" value="Pilin"/>
    <property type="match status" value="1"/>
</dbReference>
<evidence type="ECO:0000256" key="4">
    <source>
        <dbReference type="SAM" id="Phobius"/>
    </source>
</evidence>
<dbReference type="InterPro" id="IPR001082">
    <property type="entry name" value="Pilin"/>
</dbReference>
<feature type="transmembrane region" description="Helical" evidence="4">
    <location>
        <begin position="12"/>
        <end position="32"/>
    </location>
</feature>
<keyword evidence="3" id="KW-0281">Fimbrium</keyword>
<dbReference type="OrthoDB" id="8607132at2"/>
<evidence type="ECO:0000256" key="1">
    <source>
        <dbReference type="ARBA" id="ARBA00005233"/>
    </source>
</evidence>
<sequence>MKRRLQQGFTLIELMIVVAIIGILAAVALPAYQDYSVRAKVSELILAASSVRTCLTETYQANGSFPALASVASACSITPYGKVLGGGVSSVAASAVAVTVAGASSALGAPSNVSITMTGSAPAAGQTLTWRCSGTPAKYMPGSCRG</sequence>
<dbReference type="RefSeq" id="WP_144328561.1">
    <property type="nucleotide sequence ID" value="NZ_VJON01000024.1"/>
</dbReference>
<dbReference type="Gene3D" id="3.30.700.10">
    <property type="entry name" value="Glycoprotein, Type 4 Pilin"/>
    <property type="match status" value="1"/>
</dbReference>
<dbReference type="InterPro" id="IPR045584">
    <property type="entry name" value="Pilin-like"/>
</dbReference>
<dbReference type="NCBIfam" id="TIGR02532">
    <property type="entry name" value="IV_pilin_GFxxxE"/>
    <property type="match status" value="1"/>
</dbReference>
<organism evidence="5 6">
    <name type="scientific">Tepidimonas charontis</name>
    <dbReference type="NCBI Taxonomy" id="2267262"/>
    <lineage>
        <taxon>Bacteria</taxon>
        <taxon>Pseudomonadati</taxon>
        <taxon>Pseudomonadota</taxon>
        <taxon>Betaproteobacteria</taxon>
        <taxon>Burkholderiales</taxon>
        <taxon>Tepidimonas</taxon>
    </lineage>
</organism>
<evidence type="ECO:0000313" key="5">
    <source>
        <dbReference type="EMBL" id="TSE33862.1"/>
    </source>
</evidence>
<dbReference type="AlphaFoldDB" id="A0A554XDE6"/>
<dbReference type="GO" id="GO:0009289">
    <property type="term" value="C:pilus"/>
    <property type="evidence" value="ECO:0007669"/>
    <property type="project" value="InterPro"/>
</dbReference>
<evidence type="ECO:0000256" key="2">
    <source>
        <dbReference type="ARBA" id="ARBA00022481"/>
    </source>
</evidence>
<keyword evidence="2" id="KW-0488">Methylation</keyword>
<accession>A0A554XDE6</accession>
<proteinExistence type="inferred from homology"/>
<dbReference type="Pfam" id="PF07963">
    <property type="entry name" value="N_methyl"/>
    <property type="match status" value="1"/>
</dbReference>
<dbReference type="InterPro" id="IPR012902">
    <property type="entry name" value="N_methyl_site"/>
</dbReference>
<dbReference type="PROSITE" id="PS00409">
    <property type="entry name" value="PROKAR_NTER_METHYL"/>
    <property type="match status" value="1"/>
</dbReference>
<dbReference type="EMBL" id="VJON01000024">
    <property type="protein sequence ID" value="TSE33862.1"/>
    <property type="molecule type" value="Genomic_DNA"/>
</dbReference>
<dbReference type="PANTHER" id="PTHR30093:SF34">
    <property type="entry name" value="PREPILIN PEPTIDASE-DEPENDENT PROTEIN D"/>
    <property type="match status" value="1"/>
</dbReference>
<dbReference type="PANTHER" id="PTHR30093">
    <property type="entry name" value="GENERAL SECRETION PATHWAY PROTEIN G"/>
    <property type="match status" value="1"/>
</dbReference>
<comment type="caution">
    <text evidence="5">The sequence shown here is derived from an EMBL/GenBank/DDBJ whole genome shotgun (WGS) entry which is preliminary data.</text>
</comment>
<comment type="similarity">
    <text evidence="1 3">Belongs to the N-Me-Phe pilin family.</text>
</comment>
<reference evidence="5 6" key="1">
    <citation type="submission" date="2019-07" db="EMBL/GenBank/DDBJ databases">
        <title>Tepidimonas charontis SPSP-6 draft genome.</title>
        <authorList>
            <person name="Da Costa M.S."/>
            <person name="Froufe H.J.C."/>
            <person name="Egas C."/>
            <person name="Albuquerque L."/>
        </authorList>
    </citation>
    <scope>NUCLEOTIDE SEQUENCE [LARGE SCALE GENOMIC DNA]</scope>
    <source>
        <strain evidence="5 6">SPSP-6</strain>
    </source>
</reference>
<keyword evidence="4" id="KW-0812">Transmembrane</keyword>
<dbReference type="GO" id="GO:0007155">
    <property type="term" value="P:cell adhesion"/>
    <property type="evidence" value="ECO:0007669"/>
    <property type="project" value="InterPro"/>
</dbReference>
<keyword evidence="4" id="KW-0472">Membrane</keyword>
<evidence type="ECO:0000256" key="3">
    <source>
        <dbReference type="RuleBase" id="RU000389"/>
    </source>
</evidence>
<keyword evidence="6" id="KW-1185">Reference proteome</keyword>